<gene>
    <name evidence="1" type="ORF">ACFP1C_11340</name>
</gene>
<protein>
    <recommendedName>
        <fullName evidence="3">Peptidase M10 metallopeptidase domain-containing protein</fullName>
    </recommendedName>
</protein>
<organism evidence="1 2">
    <name type="scientific">Levilactobacillus fujinensis</name>
    <dbReference type="NCBI Taxonomy" id="2486024"/>
    <lineage>
        <taxon>Bacteria</taxon>
        <taxon>Bacillati</taxon>
        <taxon>Bacillota</taxon>
        <taxon>Bacilli</taxon>
        <taxon>Lactobacillales</taxon>
        <taxon>Lactobacillaceae</taxon>
        <taxon>Levilactobacillus</taxon>
    </lineage>
</organism>
<sequence length="298" mass="32771">MWKRVIQVSLVVVTFALVILGMTQLTVRENPQPAVKQSVKQGYQRTATYSPPGGRIDRHIYSQKQLRILTAITHGNQYRGNTSLDAVATRHAYQLDGRSLSNIVGADGILQLYNESHFMTTRMVKDAAKFWNQVAGTTIVEVVFRPEQSDEIIHDGQNARSVLGGQTYNGRGILFYPANWRIQNLSQRNQLNWKEAALIHEIGHALGVPHLGGGPLGNNAAKAGVQTVEFMAVWSVGRVGSPPENELGVKSTSMDAATLALAGLSWQHSRRLASGVLQKSHRVVLYDNGRITTTVNPD</sequence>
<keyword evidence="2" id="KW-1185">Reference proteome</keyword>
<dbReference type="SUPFAM" id="SSF55486">
    <property type="entry name" value="Metalloproteases ('zincins'), catalytic domain"/>
    <property type="match status" value="1"/>
</dbReference>
<evidence type="ECO:0000313" key="2">
    <source>
        <dbReference type="Proteomes" id="UP001596283"/>
    </source>
</evidence>
<reference evidence="2" key="1">
    <citation type="journal article" date="2019" name="Int. J. Syst. Evol. Microbiol.">
        <title>The Global Catalogue of Microorganisms (GCM) 10K type strain sequencing project: providing services to taxonomists for standard genome sequencing and annotation.</title>
        <authorList>
            <consortium name="The Broad Institute Genomics Platform"/>
            <consortium name="The Broad Institute Genome Sequencing Center for Infectious Disease"/>
            <person name="Wu L."/>
            <person name="Ma J."/>
        </authorList>
    </citation>
    <scope>NUCLEOTIDE SEQUENCE [LARGE SCALE GENOMIC DNA]</scope>
    <source>
        <strain evidence="2">CCM 8908</strain>
    </source>
</reference>
<dbReference type="Gene3D" id="3.40.390.10">
    <property type="entry name" value="Collagenase (Catalytic Domain)"/>
    <property type="match status" value="1"/>
</dbReference>
<proteinExistence type="predicted"/>
<dbReference type="RefSeq" id="WP_125688970.1">
    <property type="nucleotide sequence ID" value="NZ_JBHSSI010000069.1"/>
</dbReference>
<evidence type="ECO:0008006" key="3">
    <source>
        <dbReference type="Google" id="ProtNLM"/>
    </source>
</evidence>
<dbReference type="EMBL" id="JBHSSI010000069">
    <property type="protein sequence ID" value="MFC6261539.1"/>
    <property type="molecule type" value="Genomic_DNA"/>
</dbReference>
<dbReference type="Proteomes" id="UP001596283">
    <property type="component" value="Unassembled WGS sequence"/>
</dbReference>
<accession>A0ABW1TIT7</accession>
<name>A0ABW1TIT7_9LACO</name>
<dbReference type="InterPro" id="IPR024079">
    <property type="entry name" value="MetalloPept_cat_dom_sf"/>
</dbReference>
<evidence type="ECO:0000313" key="1">
    <source>
        <dbReference type="EMBL" id="MFC6261539.1"/>
    </source>
</evidence>
<comment type="caution">
    <text evidence="1">The sequence shown here is derived from an EMBL/GenBank/DDBJ whole genome shotgun (WGS) entry which is preliminary data.</text>
</comment>